<gene>
    <name evidence="1" type="ORF">TTHERM_000242187</name>
</gene>
<name>W7XDC2_TETTS</name>
<keyword evidence="2" id="KW-1185">Reference proteome</keyword>
<dbReference type="GO" id="GO:0005634">
    <property type="term" value="C:nucleus"/>
    <property type="evidence" value="ECO:0007669"/>
    <property type="project" value="TreeGrafter"/>
</dbReference>
<protein>
    <submittedName>
        <fullName evidence="1">Lecithin:cholesterol acyltransferase family protein</fullName>
    </submittedName>
</protein>
<dbReference type="GeneID" id="24437971"/>
<dbReference type="GO" id="GO:0007131">
    <property type="term" value="P:reciprocal meiotic recombination"/>
    <property type="evidence" value="ECO:0007669"/>
    <property type="project" value="TreeGrafter"/>
</dbReference>
<reference evidence="2" key="1">
    <citation type="journal article" date="2006" name="PLoS Biol.">
        <title>Macronuclear genome sequence of the ciliate Tetrahymena thermophila, a model eukaryote.</title>
        <authorList>
            <person name="Eisen J.A."/>
            <person name="Coyne R.S."/>
            <person name="Wu M."/>
            <person name="Wu D."/>
            <person name="Thiagarajan M."/>
            <person name="Wortman J.R."/>
            <person name="Badger J.H."/>
            <person name="Ren Q."/>
            <person name="Amedeo P."/>
            <person name="Jones K.M."/>
            <person name="Tallon L.J."/>
            <person name="Delcher A.L."/>
            <person name="Salzberg S.L."/>
            <person name="Silva J.C."/>
            <person name="Haas B.J."/>
            <person name="Majoros W.H."/>
            <person name="Farzad M."/>
            <person name="Carlton J.M."/>
            <person name="Smith R.K. Jr."/>
            <person name="Garg J."/>
            <person name="Pearlman R.E."/>
            <person name="Karrer K.M."/>
            <person name="Sun L."/>
            <person name="Manning G."/>
            <person name="Elde N.C."/>
            <person name="Turkewitz A.P."/>
            <person name="Asai D.J."/>
            <person name="Wilkes D.E."/>
            <person name="Wang Y."/>
            <person name="Cai H."/>
            <person name="Collins K."/>
            <person name="Stewart B.A."/>
            <person name="Lee S.R."/>
            <person name="Wilamowska K."/>
            <person name="Weinberg Z."/>
            <person name="Ruzzo W.L."/>
            <person name="Wloga D."/>
            <person name="Gaertig J."/>
            <person name="Frankel J."/>
            <person name="Tsao C.-C."/>
            <person name="Gorovsky M.A."/>
            <person name="Keeling P.J."/>
            <person name="Waller R.F."/>
            <person name="Patron N.J."/>
            <person name="Cherry J.M."/>
            <person name="Stover N.A."/>
            <person name="Krieger C.J."/>
            <person name="del Toro C."/>
            <person name="Ryder H.F."/>
            <person name="Williamson S.C."/>
            <person name="Barbeau R.A."/>
            <person name="Hamilton E.P."/>
            <person name="Orias E."/>
        </authorList>
    </citation>
    <scope>NUCLEOTIDE SEQUENCE [LARGE SCALE GENOMIC DNA]</scope>
    <source>
        <strain evidence="2">SB210</strain>
    </source>
</reference>
<dbReference type="InParanoid" id="W7XDC2"/>
<evidence type="ECO:0000313" key="2">
    <source>
        <dbReference type="Proteomes" id="UP000009168"/>
    </source>
</evidence>
<dbReference type="PANTHER" id="PTHR31398">
    <property type="entry name" value="MEIOTIC NUCLEAR DIVISION PROTEIN 1 HOMOLOG"/>
    <property type="match status" value="1"/>
</dbReference>
<dbReference type="RefSeq" id="XP_012655688.1">
    <property type="nucleotide sequence ID" value="XM_012800234.1"/>
</dbReference>
<keyword evidence="1" id="KW-0012">Acyltransferase</keyword>
<accession>W7XDC2</accession>
<evidence type="ECO:0000313" key="1">
    <source>
        <dbReference type="EMBL" id="EWS71801.1"/>
    </source>
</evidence>
<dbReference type="Proteomes" id="UP000009168">
    <property type="component" value="Unassembled WGS sequence"/>
</dbReference>
<dbReference type="PANTHER" id="PTHR31398:SF0">
    <property type="entry name" value="MEIOTIC NUCLEAR DIVISION PROTEIN 1 HOMOLOG"/>
    <property type="match status" value="1"/>
</dbReference>
<dbReference type="AlphaFoldDB" id="W7XDC2"/>
<organism evidence="1 2">
    <name type="scientific">Tetrahymena thermophila (strain SB210)</name>
    <dbReference type="NCBI Taxonomy" id="312017"/>
    <lineage>
        <taxon>Eukaryota</taxon>
        <taxon>Sar</taxon>
        <taxon>Alveolata</taxon>
        <taxon>Ciliophora</taxon>
        <taxon>Intramacronucleata</taxon>
        <taxon>Oligohymenophorea</taxon>
        <taxon>Hymenostomatida</taxon>
        <taxon>Tetrahymenina</taxon>
        <taxon>Tetrahymenidae</taxon>
        <taxon>Tetrahymena</taxon>
    </lineage>
</organism>
<sequence>MNSTTLQFSFGMEYPQNFTNYIDPQIYTIKAYQMSKKMVFNPQTNQKDIIWQKDYFKIQQCAQDNFQNPKTRENFLNSSYQDLYCFEKSSQLAIQGDYLQDNYDLVYIEVYPCQENCKSQQEIESLLGLGYFAIYYSDVIVDPSIKDNPFKFYNRDIYWATSLNSPKIANLYYRNNYVESDFGWIFADSETQRYPSFSYSDLQNVSDSDFFMQVIIRFEKQKENMIYRNYARIQDILSEIGGFAQSLIAIGFFLSKFISQGMLYISIINDVFTFKKKKQQEVQNQDYSKIQEKFQSPLITNKSPYLQDFDEKVKIKSNLNMKTSKKIDLSPNVDFNKQMRLSNLSQFKNQQQNNFNQSLRFHEQRNSKQDPFKNYLESQQNLNKLTGIDYLKIFLWPFKNKKLNQNKRILQQSLKRLYGKIDLIKIISQLEEIDKLKKVILNEEQLKLFELIKCPAILEEELYANENSNQNDEQMNQLNKLKEGLNAYLIIQQKHEISDIDLKILENIDPELIKLFSQSQQPRFQQEQKTTHKVNQLNQSQQLYSFLNQMDASINFSPFKINCDTQIEISKQKSEHKKLDKLISCQQNNINNFITNNNNKVDYEYDQVIQIDSKQSNSQQSNVSQSLNNNTSNNESSIIVFSQKTTLNQIE</sequence>
<proteinExistence type="predicted"/>
<dbReference type="GO" id="GO:0016746">
    <property type="term" value="F:acyltransferase activity"/>
    <property type="evidence" value="ECO:0007669"/>
    <property type="project" value="UniProtKB-KW"/>
</dbReference>
<keyword evidence="1" id="KW-0808">Transferase</keyword>
<dbReference type="KEGG" id="tet:TTHERM_000242187"/>
<dbReference type="EMBL" id="GG662443">
    <property type="protein sequence ID" value="EWS71801.1"/>
    <property type="molecule type" value="Genomic_DNA"/>
</dbReference>